<evidence type="ECO:0000256" key="12">
    <source>
        <dbReference type="ARBA" id="ARBA00022989"/>
    </source>
</evidence>
<evidence type="ECO:0000256" key="11">
    <source>
        <dbReference type="ARBA" id="ARBA00022840"/>
    </source>
</evidence>
<gene>
    <name evidence="21" type="ORF">SRS1_13624</name>
</gene>
<dbReference type="GO" id="GO:0004467">
    <property type="term" value="F:long-chain fatty acid-CoA ligase activity"/>
    <property type="evidence" value="ECO:0007669"/>
    <property type="project" value="TreeGrafter"/>
</dbReference>
<keyword evidence="13" id="KW-0445">Lipid transport</keyword>
<evidence type="ECO:0000256" key="7">
    <source>
        <dbReference type="ARBA" id="ARBA00022598"/>
    </source>
</evidence>
<keyword evidence="6" id="KW-1003">Cell membrane</keyword>
<evidence type="ECO:0000259" key="20">
    <source>
        <dbReference type="Pfam" id="PF00501"/>
    </source>
</evidence>
<evidence type="ECO:0000256" key="3">
    <source>
        <dbReference type="ARBA" id="ARBA00004651"/>
    </source>
</evidence>
<comment type="catalytic activity">
    <reaction evidence="16">
        <text>a very long-chain fatty acid + ATP + CoA = a very long-chain fatty acyl-CoA + AMP + diphosphate</text>
        <dbReference type="Rhea" id="RHEA:54536"/>
        <dbReference type="ChEBI" id="CHEBI:30616"/>
        <dbReference type="ChEBI" id="CHEBI:33019"/>
        <dbReference type="ChEBI" id="CHEBI:57287"/>
        <dbReference type="ChEBI" id="CHEBI:58950"/>
        <dbReference type="ChEBI" id="CHEBI:138261"/>
        <dbReference type="ChEBI" id="CHEBI:456215"/>
    </reaction>
</comment>
<evidence type="ECO:0000256" key="1">
    <source>
        <dbReference type="ARBA" id="ARBA00004502"/>
    </source>
</evidence>
<comment type="function">
    <text evidence="17">Acyl-CoA synthetase required for both the import of long chain fatty acids (LCFAs) (C14-C18) and the activation very long chain fatty acids (VLCFAs) (C20-C26) by esterification of the fatty acids into metabolically active CoA-thioesters for subsequent degradation or incorporation into phospholipids. The transport and fatty acyl-CoA synthetase activities are genetically separable and are thus independent activities. Esterifies VLCFAs in the peroxisome matrix. The VLCFAs are actively transported into peroxisomes by a PXA1-PXA2 heterodimeric transporter in the peroxisomal membrane.</text>
</comment>
<dbReference type="Pfam" id="PF00501">
    <property type="entry name" value="AMP-binding"/>
    <property type="match status" value="1"/>
</dbReference>
<keyword evidence="15" id="KW-0576">Peroxisome</keyword>
<evidence type="ECO:0000256" key="17">
    <source>
        <dbReference type="ARBA" id="ARBA00060276"/>
    </source>
</evidence>
<proteinExistence type="inferred from homology"/>
<dbReference type="AlphaFoldDB" id="A0A2N8UDH3"/>
<name>A0A2N8UDH3_9BASI</name>
<dbReference type="SUPFAM" id="SSF56801">
    <property type="entry name" value="Acetyl-CoA synthetase-like"/>
    <property type="match status" value="1"/>
</dbReference>
<dbReference type="GO" id="GO:0005524">
    <property type="term" value="F:ATP binding"/>
    <property type="evidence" value="ECO:0007669"/>
    <property type="project" value="UniProtKB-KW"/>
</dbReference>
<dbReference type="FunFam" id="3.30.300.30:FF:000020">
    <property type="entry name" value="Long-chain fatty acid transporter"/>
    <property type="match status" value="1"/>
</dbReference>
<evidence type="ECO:0000256" key="15">
    <source>
        <dbReference type="ARBA" id="ARBA00023140"/>
    </source>
</evidence>
<dbReference type="InterPro" id="IPR020845">
    <property type="entry name" value="AMP-binding_CS"/>
</dbReference>
<dbReference type="GO" id="GO:0044539">
    <property type="term" value="P:long-chain fatty acid import into cell"/>
    <property type="evidence" value="ECO:0007669"/>
    <property type="project" value="TreeGrafter"/>
</dbReference>
<dbReference type="FunFam" id="3.40.50.12780:FF:000019">
    <property type="entry name" value="Long-chain fatty acid transporter"/>
    <property type="match status" value="1"/>
</dbReference>
<keyword evidence="14" id="KW-0472">Membrane</keyword>
<dbReference type="PROSITE" id="PS00455">
    <property type="entry name" value="AMP_BINDING"/>
    <property type="match status" value="1"/>
</dbReference>
<dbReference type="PANTHER" id="PTHR43107:SF15">
    <property type="entry name" value="FATTY ACID TRANSPORT PROTEIN 3, ISOFORM A"/>
    <property type="match status" value="1"/>
</dbReference>
<keyword evidence="8" id="KW-0551">Lipid droplet</keyword>
<accession>A0A2N8UDH3</accession>
<comment type="similarity">
    <text evidence="4">Belongs to the ATP-dependent AMP-binding enzyme family.</text>
</comment>
<evidence type="ECO:0000256" key="6">
    <source>
        <dbReference type="ARBA" id="ARBA00022475"/>
    </source>
</evidence>
<evidence type="ECO:0000256" key="4">
    <source>
        <dbReference type="ARBA" id="ARBA00006432"/>
    </source>
</evidence>
<evidence type="ECO:0000256" key="5">
    <source>
        <dbReference type="ARBA" id="ARBA00022448"/>
    </source>
</evidence>
<organism evidence="21 22">
    <name type="scientific">Sporisorium reilianum f. sp. reilianum</name>
    <dbReference type="NCBI Taxonomy" id="72559"/>
    <lineage>
        <taxon>Eukaryota</taxon>
        <taxon>Fungi</taxon>
        <taxon>Dikarya</taxon>
        <taxon>Basidiomycota</taxon>
        <taxon>Ustilaginomycotina</taxon>
        <taxon>Ustilaginomycetes</taxon>
        <taxon>Ustilaginales</taxon>
        <taxon>Ustilaginaceae</taxon>
        <taxon>Sporisorium</taxon>
    </lineage>
</organism>
<evidence type="ECO:0000256" key="13">
    <source>
        <dbReference type="ARBA" id="ARBA00023055"/>
    </source>
</evidence>
<dbReference type="Gene3D" id="3.40.50.12780">
    <property type="entry name" value="N-terminal domain of ligase-like"/>
    <property type="match status" value="1"/>
</dbReference>
<evidence type="ECO:0000256" key="18">
    <source>
        <dbReference type="ARBA" id="ARBA00068795"/>
    </source>
</evidence>
<evidence type="ECO:0000256" key="9">
    <source>
        <dbReference type="ARBA" id="ARBA00022692"/>
    </source>
</evidence>
<dbReference type="InterPro" id="IPR042099">
    <property type="entry name" value="ANL_N_sf"/>
</dbReference>
<dbReference type="EMBL" id="LT795059">
    <property type="protein sequence ID" value="SJX62809.1"/>
    <property type="molecule type" value="Genomic_DNA"/>
</dbReference>
<keyword evidence="12" id="KW-1133">Transmembrane helix</keyword>
<dbReference type="GO" id="GO:0005778">
    <property type="term" value="C:peroxisomal membrane"/>
    <property type="evidence" value="ECO:0007669"/>
    <property type="project" value="UniProtKB-SubCell"/>
</dbReference>
<keyword evidence="5" id="KW-0813">Transport</keyword>
<evidence type="ECO:0000256" key="19">
    <source>
        <dbReference type="ARBA" id="ARBA00078285"/>
    </source>
</evidence>
<dbReference type="InterPro" id="IPR045851">
    <property type="entry name" value="AMP-bd_C_sf"/>
</dbReference>
<dbReference type="Gene3D" id="3.30.300.30">
    <property type="match status" value="1"/>
</dbReference>
<comment type="subcellular location">
    <subcellularLocation>
        <location evidence="3">Cell membrane</location>
        <topology evidence="3">Multi-pass membrane protein</topology>
    </subcellularLocation>
    <subcellularLocation>
        <location evidence="1">Lipid droplet</location>
    </subcellularLocation>
    <subcellularLocation>
        <location evidence="2">Peroxisome membrane</location>
        <topology evidence="2">Multi-pass membrane protein</topology>
    </subcellularLocation>
</comment>
<keyword evidence="7" id="KW-0436">Ligase</keyword>
<evidence type="ECO:0000313" key="22">
    <source>
        <dbReference type="Proteomes" id="UP000239563"/>
    </source>
</evidence>
<keyword evidence="9" id="KW-0812">Transmembrane</keyword>
<dbReference type="GO" id="GO:0009898">
    <property type="term" value="C:cytoplasmic side of plasma membrane"/>
    <property type="evidence" value="ECO:0007669"/>
    <property type="project" value="TreeGrafter"/>
</dbReference>
<sequence>MAAIAKAAASLAAVAYLDAKHGIAGDVLLGRGASGGEIRHKLRAWRNKLSLYEYFDNQVSTRPNSVAYVYLGKSFTWAEVAHDVHRLANYLLSRGLKAGDRVAIFMGNSVAILEWYFACMAINVVPAFINNSLTDKGLVHCVSVARAKLFVYEPYLEGVVSDVQDALLAQSPIANFVCYDDGITPRDGDTEKAPIAVAKPLARKLDFGPAELAKYSAKRIADKHRKDVTESSTAALIYTSGTTGLPKAALCSHGRMGTAVSVWPTLSRFSASDRIYTPMPLYHSSALFLCIGACTCSGSTVIIGRKFSARKYWDEVRKYDATVVQYIGEIARYLLAVPPSPLDKQHKVRMAYGNGMRPDVWEKFRERYGVRIISEFFASSEGNGALINYNTGPFGAGAVGRMGTLATRVRPDFKIIRVDAITEHIYRDPKTGLCVECGPNEPGEFVMRIGTSSISKFQGYADNPEATNKKVLNDVLAKGDAWFRSGDLMSKDRDGFFYFGDRMGDTFRWHSENVSTQEVSNALGQVVGEANVYGVLVPQHDGRAGCAAIPADEAARLDWKHLLAAVARKSLPKYAVPLFIRVVPAMEQTGTVKQQKVQLRNQGIQHDQCGEDRLYWLPPSADAYEPFLPEHYKAIEAGRVRL</sequence>
<dbReference type="GO" id="GO:0005324">
    <property type="term" value="F:long-chain fatty acid transmembrane transporter activity"/>
    <property type="evidence" value="ECO:0007669"/>
    <property type="project" value="TreeGrafter"/>
</dbReference>
<evidence type="ECO:0000256" key="8">
    <source>
        <dbReference type="ARBA" id="ARBA00022677"/>
    </source>
</evidence>
<evidence type="ECO:0000256" key="10">
    <source>
        <dbReference type="ARBA" id="ARBA00022741"/>
    </source>
</evidence>
<feature type="domain" description="AMP-dependent synthetase/ligase" evidence="20">
    <location>
        <begin position="55"/>
        <end position="404"/>
    </location>
</feature>
<dbReference type="Proteomes" id="UP000239563">
    <property type="component" value="Chromosome VI"/>
</dbReference>
<dbReference type="InterPro" id="IPR000873">
    <property type="entry name" value="AMP-dep_synth/lig_dom"/>
</dbReference>
<reference evidence="21 22" key="1">
    <citation type="submission" date="2017-02" db="EMBL/GenBank/DDBJ databases">
        <authorList>
            <person name="Peterson S.W."/>
        </authorList>
    </citation>
    <scope>NUCLEOTIDE SEQUENCE [LARGE SCALE GENOMIC DNA]</scope>
    <source>
        <strain evidence="21 22">SRS1_H2-8</strain>
    </source>
</reference>
<evidence type="ECO:0000256" key="2">
    <source>
        <dbReference type="ARBA" id="ARBA00004585"/>
    </source>
</evidence>
<evidence type="ECO:0000256" key="16">
    <source>
        <dbReference type="ARBA" id="ARBA00051585"/>
    </source>
</evidence>
<keyword evidence="10" id="KW-0547">Nucleotide-binding</keyword>
<protein>
    <recommendedName>
        <fullName evidence="18">Very long-chain fatty acid transport protein</fullName>
    </recommendedName>
    <alternativeName>
        <fullName evidence="19">Very-long-chain acyl-CoA synthetase</fullName>
    </alternativeName>
</protein>
<evidence type="ECO:0000256" key="14">
    <source>
        <dbReference type="ARBA" id="ARBA00023136"/>
    </source>
</evidence>
<dbReference type="PANTHER" id="PTHR43107">
    <property type="entry name" value="LONG-CHAIN FATTY ACID TRANSPORT PROTEIN"/>
    <property type="match status" value="1"/>
</dbReference>
<keyword evidence="11" id="KW-0067">ATP-binding</keyword>
<dbReference type="GO" id="GO:0005811">
    <property type="term" value="C:lipid droplet"/>
    <property type="evidence" value="ECO:0007669"/>
    <property type="project" value="UniProtKB-SubCell"/>
</dbReference>
<evidence type="ECO:0000313" key="21">
    <source>
        <dbReference type="EMBL" id="SJX62809.1"/>
    </source>
</evidence>